<evidence type="ECO:0000313" key="3">
    <source>
        <dbReference type="Proteomes" id="UP000298049"/>
    </source>
</evidence>
<organism evidence="2 3">
    <name type="scientific">Hydrocarboniclastica marina</name>
    <dbReference type="NCBI Taxonomy" id="2259620"/>
    <lineage>
        <taxon>Bacteria</taxon>
        <taxon>Pseudomonadati</taxon>
        <taxon>Pseudomonadota</taxon>
        <taxon>Gammaproteobacteria</taxon>
        <taxon>Alteromonadales</taxon>
        <taxon>Alteromonadaceae</taxon>
        <taxon>Hydrocarboniclastica</taxon>
    </lineage>
</organism>
<evidence type="ECO:0008006" key="4">
    <source>
        <dbReference type="Google" id="ProtNLM"/>
    </source>
</evidence>
<proteinExistence type="predicted"/>
<dbReference type="OrthoDB" id="6180428at2"/>
<name>A0A4P7XI43_9ALTE</name>
<reference evidence="2 3" key="1">
    <citation type="submission" date="2018-07" db="EMBL/GenBank/DDBJ databases">
        <title>Marsedoiliclastica nanhaica gen. nov. sp. nov., a novel marine hydrocarbonoclastic bacterium isolated from an in-situ enriched hydrocarbon-degrading consortium in deep-sea sediment.</title>
        <authorList>
            <person name="Dong C."/>
            <person name="Ma T."/>
            <person name="Liu R."/>
            <person name="Shao Z."/>
        </authorList>
    </citation>
    <scope>NUCLEOTIDE SEQUENCE [LARGE SCALE GENOMIC DNA]</scope>
    <source>
        <strain evidence="3">soil36-7</strain>
    </source>
</reference>
<dbReference type="KEGG" id="hmi:soil367_12855"/>
<dbReference type="Proteomes" id="UP000298049">
    <property type="component" value="Chromosome"/>
</dbReference>
<accession>A0A4P7XI43</accession>
<protein>
    <recommendedName>
        <fullName evidence="4">Transporter</fullName>
    </recommendedName>
</protein>
<keyword evidence="3" id="KW-1185">Reference proteome</keyword>
<dbReference type="AlphaFoldDB" id="A0A4P7XI43"/>
<feature type="chain" id="PRO_5020289254" description="Transporter" evidence="1">
    <location>
        <begin position="23"/>
        <end position="239"/>
    </location>
</feature>
<dbReference type="EMBL" id="CP031093">
    <property type="protein sequence ID" value="QCF26749.1"/>
    <property type="molecule type" value="Genomic_DNA"/>
</dbReference>
<evidence type="ECO:0000313" key="2">
    <source>
        <dbReference type="EMBL" id="QCF26749.1"/>
    </source>
</evidence>
<keyword evidence="1" id="KW-0732">Signal</keyword>
<dbReference type="RefSeq" id="WP_136549453.1">
    <property type="nucleotide sequence ID" value="NZ_CP031093.1"/>
</dbReference>
<evidence type="ECO:0000256" key="1">
    <source>
        <dbReference type="SAM" id="SignalP"/>
    </source>
</evidence>
<gene>
    <name evidence="2" type="ORF">soil367_12855</name>
</gene>
<sequence length="239" mass="25777">MNHGNRAFVTLALACAATSALAQSTQNYIEPTRGFLLERGLIAEPKTFSVDLATGIGDQNIGGVRIGVPNSEIIINSALNGDTEANEIALKWGLAPIPAENININTAIYGGLAHIDYEDDQGNDFDYTNIVLGAAFTVVEQGLILNVNPELEIADDQRDDTIFNLGFGAHYNLFDTEYGRFQPGAEVVFVSGGDDDDTVVDLGMRWLVKEEITLDFVVFHGGAQDITSLPGIIRLNAVF</sequence>
<feature type="signal peptide" evidence="1">
    <location>
        <begin position="1"/>
        <end position="22"/>
    </location>
</feature>